<name>A0A6S6QXI1_9HYPH</name>
<evidence type="ECO:0000313" key="2">
    <source>
        <dbReference type="EMBL" id="BCJ91982.1"/>
    </source>
</evidence>
<evidence type="ECO:0000259" key="1">
    <source>
        <dbReference type="Pfam" id="PF10544"/>
    </source>
</evidence>
<proteinExistence type="predicted"/>
<reference evidence="2 3" key="1">
    <citation type="submission" date="2020-08" db="EMBL/GenBank/DDBJ databases">
        <title>Genome sequence of Rhizobiales bacterium strain IZ6.</title>
        <authorList>
            <person name="Nakai R."/>
            <person name="Naganuma T."/>
        </authorList>
    </citation>
    <scope>NUCLEOTIDE SEQUENCE [LARGE SCALE GENOMIC DNA]</scope>
    <source>
        <strain evidence="2 3">IZ6</strain>
    </source>
</reference>
<dbReference type="Proteomes" id="UP000515317">
    <property type="component" value="Chromosome"/>
</dbReference>
<dbReference type="KEGG" id="tso:IZ6_27170"/>
<protein>
    <recommendedName>
        <fullName evidence="1">Bacteriophage T5 Orf172 DNA-binding domain-containing protein</fullName>
    </recommendedName>
</protein>
<evidence type="ECO:0000313" key="3">
    <source>
        <dbReference type="Proteomes" id="UP000515317"/>
    </source>
</evidence>
<dbReference type="Pfam" id="PF10544">
    <property type="entry name" value="T5orf172"/>
    <property type="match status" value="1"/>
</dbReference>
<dbReference type="RefSeq" id="WP_222875591.1">
    <property type="nucleotide sequence ID" value="NZ_AP023361.1"/>
</dbReference>
<gene>
    <name evidence="2" type="ORF">IZ6_27170</name>
</gene>
<keyword evidence="3" id="KW-1185">Reference proteome</keyword>
<accession>A0A6S6QXI1</accession>
<dbReference type="EMBL" id="AP023361">
    <property type="protein sequence ID" value="BCJ91982.1"/>
    <property type="molecule type" value="Genomic_DNA"/>
</dbReference>
<dbReference type="AlphaFoldDB" id="A0A6S6QXI1"/>
<dbReference type="InterPro" id="IPR018306">
    <property type="entry name" value="Phage_T5_Orf172_DNA-bd"/>
</dbReference>
<organism evidence="2 3">
    <name type="scientific">Terrihabitans soli</name>
    <dbReference type="NCBI Taxonomy" id="708113"/>
    <lineage>
        <taxon>Bacteria</taxon>
        <taxon>Pseudomonadati</taxon>
        <taxon>Pseudomonadota</taxon>
        <taxon>Alphaproteobacteria</taxon>
        <taxon>Hyphomicrobiales</taxon>
        <taxon>Terrihabitans</taxon>
    </lineage>
</organism>
<sequence length="197" mass="21754">MLTSKENAFLRSQRLTPNDVYDGRGESQLERGEHAKAAGKSIVLAAACMRGHRLRTLHGHCVQCDISKLADQKRFSTAGLVYIAGSLSKELIRIGFSTDPDQRDSKLLFQSYGGAADWALLYSANVDDAGRIEDMARRRLKAFRATAEEIGEGAEEATDLLKTTFTRAHRALADAIGAGRCDKVFRARNRAKYDFAK</sequence>
<feature type="domain" description="Bacteriophage T5 Orf172 DNA-binding" evidence="1">
    <location>
        <begin position="79"/>
        <end position="148"/>
    </location>
</feature>